<organism evidence="1 2">
    <name type="scientific">Limulus polyphemus</name>
    <name type="common">Atlantic horseshoe crab</name>
    <dbReference type="NCBI Taxonomy" id="6850"/>
    <lineage>
        <taxon>Eukaryota</taxon>
        <taxon>Metazoa</taxon>
        <taxon>Ecdysozoa</taxon>
        <taxon>Arthropoda</taxon>
        <taxon>Chelicerata</taxon>
        <taxon>Merostomata</taxon>
        <taxon>Xiphosura</taxon>
        <taxon>Limulidae</taxon>
        <taxon>Limulus</taxon>
    </lineage>
</organism>
<name>A0ABM1SES5_LIMPO</name>
<accession>A0ABM1SES5</accession>
<gene>
    <name evidence="2" type="primary">LOC111085867</name>
</gene>
<evidence type="ECO:0000313" key="2">
    <source>
        <dbReference type="RefSeq" id="XP_022242130.1"/>
    </source>
</evidence>
<keyword evidence="1" id="KW-1185">Reference proteome</keyword>
<sequence length="181" mass="20681">MEESCLKFENFEHEGDEDCWKNPSNCNKGVSLSIWERISFQRNDSTRRYILSTGGKNEGIPGISLYYEGITLHALVSTGEEKWYTYATGHLRNDTWNNIGIRWSPQSGLHVYVDAIHKAYVVYPEKTSGSVSSFTKTQLTIGCSRQEEAVYVDYATGELDEFAAWMWKLETNEIAYFLGGF</sequence>
<dbReference type="Proteomes" id="UP000694941">
    <property type="component" value="Unplaced"/>
</dbReference>
<proteinExistence type="predicted"/>
<dbReference type="InterPro" id="IPR013320">
    <property type="entry name" value="ConA-like_dom_sf"/>
</dbReference>
<evidence type="ECO:0000313" key="1">
    <source>
        <dbReference type="Proteomes" id="UP000694941"/>
    </source>
</evidence>
<dbReference type="Gene3D" id="2.60.120.200">
    <property type="match status" value="1"/>
</dbReference>
<protein>
    <submittedName>
        <fullName evidence="2">Uncharacterized protein LOC111085867</fullName>
    </submittedName>
</protein>
<dbReference type="GeneID" id="111085867"/>
<dbReference type="SUPFAM" id="SSF49899">
    <property type="entry name" value="Concanavalin A-like lectins/glucanases"/>
    <property type="match status" value="1"/>
</dbReference>
<dbReference type="RefSeq" id="XP_022242130.1">
    <property type="nucleotide sequence ID" value="XM_022386422.1"/>
</dbReference>
<dbReference type="Pfam" id="PF13385">
    <property type="entry name" value="Laminin_G_3"/>
    <property type="match status" value="1"/>
</dbReference>
<feature type="non-terminal residue" evidence="2">
    <location>
        <position position="181"/>
    </location>
</feature>
<reference evidence="2" key="1">
    <citation type="submission" date="2025-08" db="UniProtKB">
        <authorList>
            <consortium name="RefSeq"/>
        </authorList>
    </citation>
    <scope>IDENTIFICATION</scope>
    <source>
        <tissue evidence="2">Muscle</tissue>
    </source>
</reference>